<evidence type="ECO:0008006" key="3">
    <source>
        <dbReference type="Google" id="ProtNLM"/>
    </source>
</evidence>
<name>A0A1Y2B4G6_9FUNG</name>
<proteinExistence type="predicted"/>
<evidence type="ECO:0000313" key="1">
    <source>
        <dbReference type="EMBL" id="ORY29729.1"/>
    </source>
</evidence>
<dbReference type="EMBL" id="MCGO01000086">
    <property type="protein sequence ID" value="ORY29729.1"/>
    <property type="molecule type" value="Genomic_DNA"/>
</dbReference>
<comment type="caution">
    <text evidence="1">The sequence shown here is derived from an EMBL/GenBank/DDBJ whole genome shotgun (WGS) entry which is preliminary data.</text>
</comment>
<dbReference type="AlphaFoldDB" id="A0A1Y2B4G6"/>
<dbReference type="Proteomes" id="UP000193642">
    <property type="component" value="Unassembled WGS sequence"/>
</dbReference>
<keyword evidence="2" id="KW-1185">Reference proteome</keyword>
<sequence length="426" mass="48177">MRSLPWRQIMYRTHKQLFKRSFSDVQYIHDILHRDRLAATDLFSLGCPVSSSFVDGPVIQTKYLPPRETDTGFAVSFWLKRYKSDDFIGGLPASAKVSNSFVKDTVVLSAVIDDRNDELIVRAVSFSREAQSAGSLKFNASQISDGEWHHIVYSSSPSGDYFFIDGKVQGSMIPGSAMRNVPQFFSLGLWKSVFGSISNFRNFRCAMDEVEVQELYTCETVRVNGDSVDLGWAIRLYEMLGLPTPPKTTFTFSFSESSIVWAGELQWTPNISLLRNPLIGFDDSKHELKIQAPLFCREVLAAGLLAGTITLDGSNLIDGEWHHIVYSSSIACDSFFIDGDLHGFLGPGSNERNTPHYFVFGLWKSIFGSMCNFRHLRYAMNDAEVQEMYEREKVRVNGNSVDLGWAIRLLEMMYESWGAPDMSWKP</sequence>
<dbReference type="SUPFAM" id="SSF49899">
    <property type="entry name" value="Concanavalin A-like lectins/glucanases"/>
    <property type="match status" value="2"/>
</dbReference>
<organism evidence="1 2">
    <name type="scientific">Rhizoclosmatium globosum</name>
    <dbReference type="NCBI Taxonomy" id="329046"/>
    <lineage>
        <taxon>Eukaryota</taxon>
        <taxon>Fungi</taxon>
        <taxon>Fungi incertae sedis</taxon>
        <taxon>Chytridiomycota</taxon>
        <taxon>Chytridiomycota incertae sedis</taxon>
        <taxon>Chytridiomycetes</taxon>
        <taxon>Chytridiales</taxon>
        <taxon>Chytriomycetaceae</taxon>
        <taxon>Rhizoclosmatium</taxon>
    </lineage>
</organism>
<evidence type="ECO:0000313" key="2">
    <source>
        <dbReference type="Proteomes" id="UP000193642"/>
    </source>
</evidence>
<dbReference type="Gene3D" id="2.60.120.200">
    <property type="match status" value="2"/>
</dbReference>
<accession>A0A1Y2B4G6</accession>
<reference evidence="1 2" key="1">
    <citation type="submission" date="2016-07" db="EMBL/GenBank/DDBJ databases">
        <title>Pervasive Adenine N6-methylation of Active Genes in Fungi.</title>
        <authorList>
            <consortium name="DOE Joint Genome Institute"/>
            <person name="Mondo S.J."/>
            <person name="Dannebaum R.O."/>
            <person name="Kuo R.C."/>
            <person name="Labutti K."/>
            <person name="Haridas S."/>
            <person name="Kuo A."/>
            <person name="Salamov A."/>
            <person name="Ahrendt S.R."/>
            <person name="Lipzen A."/>
            <person name="Sullivan W."/>
            <person name="Andreopoulos W.B."/>
            <person name="Clum A."/>
            <person name="Lindquist E."/>
            <person name="Daum C."/>
            <person name="Ramamoorthy G.K."/>
            <person name="Gryganskyi A."/>
            <person name="Culley D."/>
            <person name="Magnuson J.K."/>
            <person name="James T.Y."/>
            <person name="O'Malley M.A."/>
            <person name="Stajich J.E."/>
            <person name="Spatafora J.W."/>
            <person name="Visel A."/>
            <person name="Grigoriev I.V."/>
        </authorList>
    </citation>
    <scope>NUCLEOTIDE SEQUENCE [LARGE SCALE GENOMIC DNA]</scope>
    <source>
        <strain evidence="1 2">JEL800</strain>
    </source>
</reference>
<gene>
    <name evidence="1" type="ORF">BCR33DRAFT_792905</name>
</gene>
<protein>
    <recommendedName>
        <fullName evidence="3">Concanavalin A-like lectin/glucanase</fullName>
    </recommendedName>
</protein>
<dbReference type="InterPro" id="IPR013320">
    <property type="entry name" value="ConA-like_dom_sf"/>
</dbReference>